<dbReference type="RefSeq" id="WP_201245286.1">
    <property type="nucleotide sequence ID" value="NZ_NHSF01000054.1"/>
</dbReference>
<gene>
    <name evidence="8" type="ORF">CCR82_08810</name>
</gene>
<dbReference type="NCBIfam" id="NF008385">
    <property type="entry name" value="PRK11180.1"/>
    <property type="match status" value="1"/>
</dbReference>
<comment type="function">
    <text evidence="6">Responsible for synthesis of pseudouridine from uracil.</text>
</comment>
<feature type="domain" description="RNA-binding S4" evidence="7">
    <location>
        <begin position="10"/>
        <end position="67"/>
    </location>
</feature>
<dbReference type="Proteomes" id="UP001296967">
    <property type="component" value="Unassembled WGS sequence"/>
</dbReference>
<dbReference type="InterPro" id="IPR002942">
    <property type="entry name" value="S4_RNA-bd"/>
</dbReference>
<name>A0AAJ0UFQ0_HALSE</name>
<dbReference type="AlphaFoldDB" id="A0AAJ0UFQ0"/>
<dbReference type="Gene3D" id="3.30.2350.10">
    <property type="entry name" value="Pseudouridine synthase"/>
    <property type="match status" value="1"/>
</dbReference>
<comment type="catalytic activity">
    <reaction evidence="3">
        <text>uridine(1911/1915/1917) in 23S rRNA = pseudouridine(1911/1915/1917) in 23S rRNA</text>
        <dbReference type="Rhea" id="RHEA:42524"/>
        <dbReference type="Rhea" id="RHEA-COMP:10097"/>
        <dbReference type="Rhea" id="RHEA-COMP:10098"/>
        <dbReference type="ChEBI" id="CHEBI:65314"/>
        <dbReference type="ChEBI" id="CHEBI:65315"/>
        <dbReference type="EC" id="5.4.99.23"/>
    </reaction>
</comment>
<organism evidence="8 9">
    <name type="scientific">Halochromatium salexigens</name>
    <name type="common">Chromatium salexigens</name>
    <dbReference type="NCBI Taxonomy" id="49447"/>
    <lineage>
        <taxon>Bacteria</taxon>
        <taxon>Pseudomonadati</taxon>
        <taxon>Pseudomonadota</taxon>
        <taxon>Gammaproteobacteria</taxon>
        <taxon>Chromatiales</taxon>
        <taxon>Chromatiaceae</taxon>
        <taxon>Halochromatium</taxon>
    </lineage>
</organism>
<reference evidence="8" key="2">
    <citation type="journal article" date="2020" name="Microorganisms">
        <title>Osmotic Adaptation and Compatible Solute Biosynthesis of Phototrophic Bacteria as Revealed from Genome Analyses.</title>
        <authorList>
            <person name="Imhoff J.F."/>
            <person name="Rahn T."/>
            <person name="Kunzel S."/>
            <person name="Keller A."/>
            <person name="Neulinger S.C."/>
        </authorList>
    </citation>
    <scope>NUCLEOTIDE SEQUENCE</scope>
    <source>
        <strain evidence="8">DSM 4395</strain>
    </source>
</reference>
<evidence type="ECO:0000256" key="5">
    <source>
        <dbReference type="PROSITE-ProRule" id="PRU00182"/>
    </source>
</evidence>
<evidence type="ECO:0000256" key="4">
    <source>
        <dbReference type="PIRSR" id="PIRSR606225-1"/>
    </source>
</evidence>
<feature type="active site" evidence="4">
    <location>
        <position position="130"/>
    </location>
</feature>
<comment type="catalytic activity">
    <reaction evidence="6">
        <text>a uridine in RNA = a pseudouridine in RNA</text>
        <dbReference type="Rhea" id="RHEA:48348"/>
        <dbReference type="Rhea" id="RHEA-COMP:12068"/>
        <dbReference type="Rhea" id="RHEA-COMP:12069"/>
        <dbReference type="ChEBI" id="CHEBI:65314"/>
        <dbReference type="ChEBI" id="CHEBI:65315"/>
    </reaction>
</comment>
<sequence>MHLRPEHAGRRLDQVLAELLPAFSRSRLRTWIEQGRVSLDGYQPRPKDRVRGAEQVLVRPLIESFGACLPQPIPLRVVFEDAHLLVIDKPAGLVVHPAAGHPDGTLQNALLHYDPRLAELPRCGIVHRLDKDTTGLMVVARSLLAHRSLVAQLKARSVKRDYRALVVGQPKASGRVDAPIGRHPTRRTAMAVVAGGRPAVSDYQVLARYRAHSLLGVQLQTGRTHQIRVHMAHLRHPLVGDPLYGAGARCVAAARPELAAALRGFPRQALHAIGLGLIHPASAEPLHWQVPMAADLAALCVLLQQETEDAATET</sequence>
<dbReference type="PANTHER" id="PTHR21600">
    <property type="entry name" value="MITOCHONDRIAL RNA PSEUDOURIDINE SYNTHASE"/>
    <property type="match status" value="1"/>
</dbReference>
<evidence type="ECO:0000313" key="8">
    <source>
        <dbReference type="EMBL" id="MBK5930619.1"/>
    </source>
</evidence>
<dbReference type="GO" id="GO:0160140">
    <property type="term" value="F:23S rRNA pseudouridine(1911/1915/1917) synthase activity"/>
    <property type="evidence" value="ECO:0007669"/>
    <property type="project" value="UniProtKB-EC"/>
</dbReference>
<evidence type="ECO:0000256" key="2">
    <source>
        <dbReference type="ARBA" id="ARBA00023235"/>
    </source>
</evidence>
<dbReference type="PANTHER" id="PTHR21600:SF44">
    <property type="entry name" value="RIBOSOMAL LARGE SUBUNIT PSEUDOURIDINE SYNTHASE D"/>
    <property type="match status" value="1"/>
</dbReference>
<dbReference type="InterPro" id="IPR036986">
    <property type="entry name" value="S4_RNA-bd_sf"/>
</dbReference>
<dbReference type="InterPro" id="IPR006224">
    <property type="entry name" value="PsdUridine_synth_RluA-like_CS"/>
</dbReference>
<dbReference type="PROSITE" id="PS50889">
    <property type="entry name" value="S4"/>
    <property type="match status" value="1"/>
</dbReference>
<dbReference type="InterPro" id="IPR050188">
    <property type="entry name" value="RluA_PseudoU_synthase"/>
</dbReference>
<reference evidence="8" key="1">
    <citation type="submission" date="2017-05" db="EMBL/GenBank/DDBJ databases">
        <authorList>
            <person name="Imhoff J.F."/>
            <person name="Rahn T."/>
            <person name="Kuenzel S."/>
            <person name="Neulinger S.C."/>
        </authorList>
    </citation>
    <scope>NUCLEOTIDE SEQUENCE</scope>
    <source>
        <strain evidence="8">DSM 4395</strain>
    </source>
</reference>
<dbReference type="EMBL" id="NHSF01000054">
    <property type="protein sequence ID" value="MBK5930619.1"/>
    <property type="molecule type" value="Genomic_DNA"/>
</dbReference>
<dbReference type="Pfam" id="PF01479">
    <property type="entry name" value="S4"/>
    <property type="match status" value="1"/>
</dbReference>
<protein>
    <recommendedName>
        <fullName evidence="6">Pseudouridine synthase</fullName>
        <ecNumber evidence="6">5.4.99.-</ecNumber>
    </recommendedName>
</protein>
<comment type="caution">
    <text evidence="8">The sequence shown here is derived from an EMBL/GenBank/DDBJ whole genome shotgun (WGS) entry which is preliminary data.</text>
</comment>
<proteinExistence type="inferred from homology"/>
<dbReference type="InterPro" id="IPR006145">
    <property type="entry name" value="PsdUridine_synth_RsuA/RluA"/>
</dbReference>
<keyword evidence="2 6" id="KW-0413">Isomerase</keyword>
<dbReference type="InterPro" id="IPR020103">
    <property type="entry name" value="PsdUridine_synth_cat_dom_sf"/>
</dbReference>
<dbReference type="GO" id="GO:0000455">
    <property type="term" value="P:enzyme-directed rRNA pseudouridine synthesis"/>
    <property type="evidence" value="ECO:0007669"/>
    <property type="project" value="TreeGrafter"/>
</dbReference>
<accession>A0AAJ0UFQ0</accession>
<dbReference type="GO" id="GO:0003723">
    <property type="term" value="F:RNA binding"/>
    <property type="evidence" value="ECO:0007669"/>
    <property type="project" value="UniProtKB-KW"/>
</dbReference>
<dbReference type="CDD" id="cd00165">
    <property type="entry name" value="S4"/>
    <property type="match status" value="1"/>
</dbReference>
<evidence type="ECO:0000256" key="1">
    <source>
        <dbReference type="ARBA" id="ARBA00010876"/>
    </source>
</evidence>
<dbReference type="CDD" id="cd02869">
    <property type="entry name" value="PseudoU_synth_RluA_like"/>
    <property type="match status" value="1"/>
</dbReference>
<comment type="similarity">
    <text evidence="1 6">Belongs to the pseudouridine synthase RluA family.</text>
</comment>
<dbReference type="PROSITE" id="PS01129">
    <property type="entry name" value="PSI_RLU"/>
    <property type="match status" value="1"/>
</dbReference>
<dbReference type="Pfam" id="PF00849">
    <property type="entry name" value="PseudoU_synth_2"/>
    <property type="match status" value="1"/>
</dbReference>
<evidence type="ECO:0000259" key="7">
    <source>
        <dbReference type="SMART" id="SM00363"/>
    </source>
</evidence>
<keyword evidence="9" id="KW-1185">Reference proteome</keyword>
<evidence type="ECO:0000313" key="9">
    <source>
        <dbReference type="Proteomes" id="UP001296967"/>
    </source>
</evidence>
<dbReference type="NCBIfam" id="TIGR00005">
    <property type="entry name" value="rluA_subfam"/>
    <property type="match status" value="1"/>
</dbReference>
<dbReference type="EC" id="5.4.99.-" evidence="6"/>
<dbReference type="SUPFAM" id="SSF55174">
    <property type="entry name" value="Alpha-L RNA-binding motif"/>
    <property type="match status" value="1"/>
</dbReference>
<dbReference type="InterPro" id="IPR006225">
    <property type="entry name" value="PsdUridine_synth_RluC/D"/>
</dbReference>
<evidence type="ECO:0000256" key="3">
    <source>
        <dbReference type="ARBA" id="ARBA00036882"/>
    </source>
</evidence>
<dbReference type="Gene3D" id="3.10.290.10">
    <property type="entry name" value="RNA-binding S4 domain"/>
    <property type="match status" value="1"/>
</dbReference>
<keyword evidence="5" id="KW-0694">RNA-binding</keyword>
<evidence type="ECO:0000256" key="6">
    <source>
        <dbReference type="RuleBase" id="RU362028"/>
    </source>
</evidence>
<dbReference type="SUPFAM" id="SSF55120">
    <property type="entry name" value="Pseudouridine synthase"/>
    <property type="match status" value="1"/>
</dbReference>
<dbReference type="SMART" id="SM00363">
    <property type="entry name" value="S4"/>
    <property type="match status" value="1"/>
</dbReference>